<accession>A0A1G6ZKJ6</accession>
<sequence length="367" mass="40376">MIDIVPAFSPSYARARTQFLEAAAQAGLLVESHTHPLKGRDGETLAMDVVRDGPANAKHLLLLTSACHGVEGYCGSGVQVYALHDAAWRAKAREQGVAVLYVHGLNPYGFSHIRRATHENVDLNRNFHDFTRPLPVNEAYREIQPLLLPDQWPPTADNREAVQRFIETRGEAAWQAAITRGQHEFPGGLFFGGTAPTWSNRTLRQVLREQGEHAQRIAWIDLHTGLGPSGHGERIYAGRDDAASVQRARDWWAGGGATPVTSIYDGSSTSAFLTGLMWNSVYEECPQAEITGIAMEYGTVPVLQVMQALRAEHWLNLHPEAPAELAAQIRTQMLAAFYTDTDVWKGQVVSQARQSMFQAVDGLSGTS</sequence>
<dbReference type="SUPFAM" id="SSF53187">
    <property type="entry name" value="Zn-dependent exopeptidases"/>
    <property type="match status" value="1"/>
</dbReference>
<evidence type="ECO:0008006" key="3">
    <source>
        <dbReference type="Google" id="ProtNLM"/>
    </source>
</evidence>
<reference evidence="1 2" key="1">
    <citation type="submission" date="2016-10" db="EMBL/GenBank/DDBJ databases">
        <authorList>
            <person name="de Groot N.N."/>
        </authorList>
    </citation>
    <scope>NUCLEOTIDE SEQUENCE [LARGE SCALE GENOMIC DNA]</scope>
    <source>
        <strain evidence="1 2">DSM 16619</strain>
    </source>
</reference>
<gene>
    <name evidence="1" type="ORF">SAMN05192589_111126</name>
</gene>
<dbReference type="Pfam" id="PF10994">
    <property type="entry name" value="DUF2817"/>
    <property type="match status" value="1"/>
</dbReference>
<dbReference type="AlphaFoldDB" id="A0A1G6ZKJ6"/>
<dbReference type="Proteomes" id="UP000198781">
    <property type="component" value="Unassembled WGS sequence"/>
</dbReference>
<dbReference type="CDD" id="cd06233">
    <property type="entry name" value="M14-like"/>
    <property type="match status" value="1"/>
</dbReference>
<organism evidence="1 2">
    <name type="scientific">Paracidovorax valerianellae</name>
    <dbReference type="NCBI Taxonomy" id="187868"/>
    <lineage>
        <taxon>Bacteria</taxon>
        <taxon>Pseudomonadati</taxon>
        <taxon>Pseudomonadota</taxon>
        <taxon>Betaproteobacteria</taxon>
        <taxon>Burkholderiales</taxon>
        <taxon>Comamonadaceae</taxon>
        <taxon>Paracidovorax</taxon>
    </lineage>
</organism>
<keyword evidence="2" id="KW-1185">Reference proteome</keyword>
<dbReference type="EMBL" id="FMZC01000011">
    <property type="protein sequence ID" value="SDE03050.1"/>
    <property type="molecule type" value="Genomic_DNA"/>
</dbReference>
<protein>
    <recommendedName>
        <fullName evidence="3">Zinc carboxypeptidase</fullName>
    </recommendedName>
</protein>
<dbReference type="OrthoDB" id="4014363at2"/>
<dbReference type="STRING" id="187868.SAMN05192589_111126"/>
<evidence type="ECO:0000313" key="1">
    <source>
        <dbReference type="EMBL" id="SDE03050.1"/>
    </source>
</evidence>
<evidence type="ECO:0000313" key="2">
    <source>
        <dbReference type="Proteomes" id="UP000198781"/>
    </source>
</evidence>
<proteinExistence type="predicted"/>
<dbReference type="InterPro" id="IPR021259">
    <property type="entry name" value="DUF2817"/>
</dbReference>
<dbReference type="RefSeq" id="WP_092744897.1">
    <property type="nucleotide sequence ID" value="NZ_FMZC01000011.1"/>
</dbReference>
<name>A0A1G6ZKJ6_9BURK</name>
<dbReference type="Gene3D" id="3.40.630.10">
    <property type="entry name" value="Zn peptidases"/>
    <property type="match status" value="1"/>
</dbReference>